<dbReference type="InterPro" id="IPR000719">
    <property type="entry name" value="Prot_kinase_dom"/>
</dbReference>
<dbReference type="InterPro" id="IPR001245">
    <property type="entry name" value="Ser-Thr/Tyr_kinase_cat_dom"/>
</dbReference>
<dbReference type="PRINTS" id="PR00109">
    <property type="entry name" value="TYRKINASE"/>
</dbReference>
<evidence type="ECO:0000313" key="7">
    <source>
        <dbReference type="EMBL" id="EXX74251.1"/>
    </source>
</evidence>
<gene>
    <name evidence="7" type="ORF">RirG_052860</name>
</gene>
<feature type="region of interest" description="Disordered" evidence="5">
    <location>
        <begin position="529"/>
        <end position="607"/>
    </location>
</feature>
<keyword evidence="8" id="KW-1185">Reference proteome</keyword>
<dbReference type="PANTHER" id="PTHR44329">
    <property type="entry name" value="SERINE/THREONINE-PROTEIN KINASE TNNI3K-RELATED"/>
    <property type="match status" value="1"/>
</dbReference>
<evidence type="ECO:0000313" key="8">
    <source>
        <dbReference type="Proteomes" id="UP000022910"/>
    </source>
</evidence>
<keyword evidence="2" id="KW-0547">Nucleotide-binding</keyword>
<dbReference type="GO" id="GO:0005524">
    <property type="term" value="F:ATP binding"/>
    <property type="evidence" value="ECO:0007669"/>
    <property type="project" value="UniProtKB-KW"/>
</dbReference>
<dbReference type="AlphaFoldDB" id="A0A015LNJ0"/>
<dbReference type="InterPro" id="IPR011009">
    <property type="entry name" value="Kinase-like_dom_sf"/>
</dbReference>
<evidence type="ECO:0000256" key="1">
    <source>
        <dbReference type="ARBA" id="ARBA00022679"/>
    </source>
</evidence>
<reference evidence="7 8" key="1">
    <citation type="submission" date="2014-02" db="EMBL/GenBank/DDBJ databases">
        <title>Single nucleus genome sequencing reveals high similarity among nuclei of an endomycorrhizal fungus.</title>
        <authorList>
            <person name="Lin K."/>
            <person name="Geurts R."/>
            <person name="Zhang Z."/>
            <person name="Limpens E."/>
            <person name="Saunders D.G."/>
            <person name="Mu D."/>
            <person name="Pang E."/>
            <person name="Cao H."/>
            <person name="Cha H."/>
            <person name="Lin T."/>
            <person name="Zhou Q."/>
            <person name="Shang Y."/>
            <person name="Li Y."/>
            <person name="Ivanov S."/>
            <person name="Sharma T."/>
            <person name="Velzen R.V."/>
            <person name="Ruijter N.D."/>
            <person name="Aanen D.K."/>
            <person name="Win J."/>
            <person name="Kamoun S."/>
            <person name="Bisseling T."/>
            <person name="Huang S."/>
        </authorList>
    </citation>
    <scope>NUCLEOTIDE SEQUENCE [LARGE SCALE GENOMIC DNA]</scope>
    <source>
        <strain evidence="8">DAOM197198w</strain>
    </source>
</reference>
<keyword evidence="4" id="KW-0067">ATP-binding</keyword>
<feature type="compositionally biased region" description="Basic and acidic residues" evidence="5">
    <location>
        <begin position="434"/>
        <end position="516"/>
    </location>
</feature>
<dbReference type="OMA" id="MAQMSTH"/>
<evidence type="ECO:0000256" key="2">
    <source>
        <dbReference type="ARBA" id="ARBA00022741"/>
    </source>
</evidence>
<proteinExistence type="predicted"/>
<organism evidence="7 8">
    <name type="scientific">Rhizophagus irregularis (strain DAOM 197198w)</name>
    <name type="common">Glomus intraradices</name>
    <dbReference type="NCBI Taxonomy" id="1432141"/>
    <lineage>
        <taxon>Eukaryota</taxon>
        <taxon>Fungi</taxon>
        <taxon>Fungi incertae sedis</taxon>
        <taxon>Mucoromycota</taxon>
        <taxon>Glomeromycotina</taxon>
        <taxon>Glomeromycetes</taxon>
        <taxon>Glomerales</taxon>
        <taxon>Glomeraceae</taxon>
        <taxon>Rhizophagus</taxon>
    </lineage>
</organism>
<dbReference type="HOGENOM" id="CLU_449882_0_0_1"/>
<keyword evidence="3" id="KW-0418">Kinase</keyword>
<feature type="compositionally biased region" description="Acidic residues" evidence="5">
    <location>
        <begin position="574"/>
        <end position="598"/>
    </location>
</feature>
<feature type="region of interest" description="Disordered" evidence="5">
    <location>
        <begin position="378"/>
        <end position="516"/>
    </location>
</feature>
<dbReference type="Pfam" id="PF07714">
    <property type="entry name" value="PK_Tyr_Ser-Thr"/>
    <property type="match status" value="1"/>
</dbReference>
<feature type="compositionally biased region" description="Basic and acidic residues" evidence="5">
    <location>
        <begin position="529"/>
        <end position="573"/>
    </location>
</feature>
<name>A0A015LNJ0_RHIIW</name>
<dbReference type="Gene3D" id="1.10.510.10">
    <property type="entry name" value="Transferase(Phosphotransferase) domain 1"/>
    <property type="match status" value="1"/>
</dbReference>
<feature type="compositionally biased region" description="Basic and acidic residues" evidence="5">
    <location>
        <begin position="378"/>
        <end position="398"/>
    </location>
</feature>
<dbReference type="OrthoDB" id="4062651at2759"/>
<evidence type="ECO:0000256" key="4">
    <source>
        <dbReference type="ARBA" id="ARBA00022840"/>
    </source>
</evidence>
<sequence>MYFTNPFTIGKKGVKARSCFSYLDFLRRPMPHNCSKCNQCKIDKLPCQPCIQERYQKEYENWSCGNEKIDKLVKYVRPSLINTILFLEWIPYEDLEIDKKDFAEGGFGTISLATWINGYVVRWNHNKKQWHRQGKMQVVIKTMKDNISDNFITELEAYFKCASRHLISYLGITQNPDTKDYAIVMEFAENGDLRTYLQNNKAKLYWRRKLDILRNIVAGLEIIHVTGMTHRDLHTGNILQFKDLLYPSRITDLGLSKQASEEKTEKIIGVTPYIAPEVLNKNPYSEASDIYSFAMILWEVGTGEKPYADLADDEALADQIKRGRRPNIPKEMPECYATLIRNCWNSDPQKRPTALDIKEKIMEWQSVLGWFPTEVSRNDEEAKQFEEADDEKSKEDRRYRAKIYNPPPKPQEPSAEVDDDQDRELPDNNDSPDDISKESQDDSKELPDGISKELPDNISKELLDDSKELLNDNKESPDDISKELPNDISKELLDDSKELLNDNKESPDDISKELPNDISKELLDDSKELLNDNKESPDVISKELPDDSRELLNDNKEPPDGISKELPDDSKELSDDDDGYEIPDDDDDHEILDDDDDNREFPDGKEL</sequence>
<evidence type="ECO:0000256" key="3">
    <source>
        <dbReference type="ARBA" id="ARBA00022777"/>
    </source>
</evidence>
<comment type="caution">
    <text evidence="7">The sequence shown here is derived from an EMBL/GenBank/DDBJ whole genome shotgun (WGS) entry which is preliminary data.</text>
</comment>
<keyword evidence="1" id="KW-0808">Transferase</keyword>
<dbReference type="EMBL" id="JEMT01013077">
    <property type="protein sequence ID" value="EXX74251.1"/>
    <property type="molecule type" value="Genomic_DNA"/>
</dbReference>
<dbReference type="Proteomes" id="UP000022910">
    <property type="component" value="Unassembled WGS sequence"/>
</dbReference>
<dbReference type="PROSITE" id="PS50011">
    <property type="entry name" value="PROTEIN_KINASE_DOM"/>
    <property type="match status" value="1"/>
</dbReference>
<protein>
    <submittedName>
        <fullName evidence="7">Rad53p</fullName>
    </submittedName>
</protein>
<evidence type="ECO:0000256" key="5">
    <source>
        <dbReference type="SAM" id="MobiDB-lite"/>
    </source>
</evidence>
<feature type="domain" description="Protein kinase" evidence="6">
    <location>
        <begin position="96"/>
        <end position="365"/>
    </location>
</feature>
<dbReference type="SUPFAM" id="SSF56112">
    <property type="entry name" value="Protein kinase-like (PK-like)"/>
    <property type="match status" value="1"/>
</dbReference>
<evidence type="ECO:0000259" key="6">
    <source>
        <dbReference type="PROSITE" id="PS50011"/>
    </source>
</evidence>
<dbReference type="PANTHER" id="PTHR44329:SF288">
    <property type="entry name" value="MITOGEN-ACTIVATED PROTEIN KINASE KINASE KINASE 20"/>
    <property type="match status" value="1"/>
</dbReference>
<dbReference type="InterPro" id="IPR051681">
    <property type="entry name" value="Ser/Thr_Kinases-Pseudokinases"/>
</dbReference>
<accession>A0A015LNJ0</accession>
<dbReference type="GO" id="GO:0004674">
    <property type="term" value="F:protein serine/threonine kinase activity"/>
    <property type="evidence" value="ECO:0007669"/>
    <property type="project" value="TreeGrafter"/>
</dbReference>